<dbReference type="PANTHER" id="PTHR16320">
    <property type="entry name" value="SPHINGOMYELINASE FAMILY MEMBER"/>
    <property type="match status" value="1"/>
</dbReference>
<dbReference type="Gene3D" id="3.60.10.10">
    <property type="entry name" value="Endonuclease/exonuclease/phosphatase"/>
    <property type="match status" value="1"/>
</dbReference>
<evidence type="ECO:0000256" key="1">
    <source>
        <dbReference type="SAM" id="SignalP"/>
    </source>
</evidence>
<keyword evidence="1" id="KW-0732">Signal</keyword>
<reference evidence="3" key="1">
    <citation type="journal article" date="2020" name="Stud. Mycol.">
        <title>101 Dothideomycetes genomes: a test case for predicting lifestyles and emergence of pathogens.</title>
        <authorList>
            <person name="Haridas S."/>
            <person name="Albert R."/>
            <person name="Binder M."/>
            <person name="Bloem J."/>
            <person name="Labutti K."/>
            <person name="Salamov A."/>
            <person name="Andreopoulos B."/>
            <person name="Baker S."/>
            <person name="Barry K."/>
            <person name="Bills G."/>
            <person name="Bluhm B."/>
            <person name="Cannon C."/>
            <person name="Castanera R."/>
            <person name="Culley D."/>
            <person name="Daum C."/>
            <person name="Ezra D."/>
            <person name="Gonzalez J."/>
            <person name="Henrissat B."/>
            <person name="Kuo A."/>
            <person name="Liang C."/>
            <person name="Lipzen A."/>
            <person name="Lutzoni F."/>
            <person name="Magnuson J."/>
            <person name="Mondo S."/>
            <person name="Nolan M."/>
            <person name="Ohm R."/>
            <person name="Pangilinan J."/>
            <person name="Park H.-J."/>
            <person name="Ramirez L."/>
            <person name="Alfaro M."/>
            <person name="Sun H."/>
            <person name="Tritt A."/>
            <person name="Yoshinaga Y."/>
            <person name="Zwiers L.-H."/>
            <person name="Turgeon B."/>
            <person name="Goodwin S."/>
            <person name="Spatafora J."/>
            <person name="Crous P."/>
            <person name="Grigoriev I."/>
        </authorList>
    </citation>
    <scope>NUCLEOTIDE SEQUENCE</scope>
    <source>
        <strain evidence="3">ATCC 36951</strain>
    </source>
</reference>
<dbReference type="EMBL" id="ML993604">
    <property type="protein sequence ID" value="KAF2164336.1"/>
    <property type="molecule type" value="Genomic_DNA"/>
</dbReference>
<accession>A0A6A6CFZ8</accession>
<name>A0A6A6CFZ8_ZASCE</name>
<dbReference type="SUPFAM" id="SSF56219">
    <property type="entry name" value="DNase I-like"/>
    <property type="match status" value="1"/>
</dbReference>
<dbReference type="Proteomes" id="UP000799537">
    <property type="component" value="Unassembled WGS sequence"/>
</dbReference>
<dbReference type="InterPro" id="IPR038772">
    <property type="entry name" value="Sph/SMPD2-like"/>
</dbReference>
<proteinExistence type="predicted"/>
<organism evidence="3 4">
    <name type="scientific">Zasmidium cellare ATCC 36951</name>
    <dbReference type="NCBI Taxonomy" id="1080233"/>
    <lineage>
        <taxon>Eukaryota</taxon>
        <taxon>Fungi</taxon>
        <taxon>Dikarya</taxon>
        <taxon>Ascomycota</taxon>
        <taxon>Pezizomycotina</taxon>
        <taxon>Dothideomycetes</taxon>
        <taxon>Dothideomycetidae</taxon>
        <taxon>Mycosphaerellales</taxon>
        <taxon>Mycosphaerellaceae</taxon>
        <taxon>Zasmidium</taxon>
    </lineage>
</organism>
<dbReference type="GO" id="GO:0046856">
    <property type="term" value="P:phosphatidylinositol dephosphorylation"/>
    <property type="evidence" value="ECO:0007669"/>
    <property type="project" value="InterPro"/>
</dbReference>
<dbReference type="GO" id="GO:0005737">
    <property type="term" value="C:cytoplasm"/>
    <property type="evidence" value="ECO:0007669"/>
    <property type="project" value="TreeGrafter"/>
</dbReference>
<feature type="domain" description="Inositol polyphosphate-related phosphatase" evidence="2">
    <location>
        <begin position="56"/>
        <end position="206"/>
    </location>
</feature>
<sequence>MSFSTLTLLALSFLPSTLAATGTFSTLTLNVAGLPSWINDNGVPGDKADAATMIGQKFAQYNYDIIQIQEDFHYHDEIYAADNHPFRTKTSGDVPFGSGLNTLSNYNWTTLERITWDECFIADGDCLTPKGFTFMRLQLAEGVEVDFYNLHADAGQEDGDQEARRENLRQVVERVRSVSAGRSVVVEGDTNSLYSRTTDDVGVFGQVGLGDAWVERVYGGVIPTNVPKCPGPTTDNTCEVYDKILYRSGDSVKLNATSFDYVTDMFLQPDGSILTDHNAVLAEFSWSSV</sequence>
<dbReference type="InterPro" id="IPR000300">
    <property type="entry name" value="IPPc"/>
</dbReference>
<dbReference type="PANTHER" id="PTHR16320:SF1">
    <property type="entry name" value="SPHINGOMYELINASE DDB_G0288017"/>
    <property type="match status" value="1"/>
</dbReference>
<dbReference type="GeneID" id="54570864"/>
<gene>
    <name evidence="3" type="ORF">M409DRAFT_67873</name>
</gene>
<feature type="signal peptide" evidence="1">
    <location>
        <begin position="1"/>
        <end position="19"/>
    </location>
</feature>
<dbReference type="GO" id="GO:0016791">
    <property type="term" value="F:phosphatase activity"/>
    <property type="evidence" value="ECO:0007669"/>
    <property type="project" value="InterPro"/>
</dbReference>
<evidence type="ECO:0000313" key="4">
    <source>
        <dbReference type="Proteomes" id="UP000799537"/>
    </source>
</evidence>
<feature type="chain" id="PRO_5025668674" description="Inositol polyphosphate-related phosphatase domain-containing protein" evidence="1">
    <location>
        <begin position="20"/>
        <end position="289"/>
    </location>
</feature>
<dbReference type="Pfam" id="PF22669">
    <property type="entry name" value="Exo_endo_phos2"/>
    <property type="match status" value="1"/>
</dbReference>
<protein>
    <recommendedName>
        <fullName evidence="2">Inositol polyphosphate-related phosphatase domain-containing protein</fullName>
    </recommendedName>
</protein>
<dbReference type="GO" id="GO:0004767">
    <property type="term" value="F:sphingomyelin phosphodiesterase activity"/>
    <property type="evidence" value="ECO:0007669"/>
    <property type="project" value="InterPro"/>
</dbReference>
<dbReference type="InterPro" id="IPR036691">
    <property type="entry name" value="Endo/exonu/phosph_ase_sf"/>
</dbReference>
<keyword evidence="4" id="KW-1185">Reference proteome</keyword>
<evidence type="ECO:0000259" key="2">
    <source>
        <dbReference type="Pfam" id="PF22669"/>
    </source>
</evidence>
<evidence type="ECO:0000313" key="3">
    <source>
        <dbReference type="EMBL" id="KAF2164336.1"/>
    </source>
</evidence>
<dbReference type="OrthoDB" id="40902at2759"/>
<dbReference type="AlphaFoldDB" id="A0A6A6CFZ8"/>
<dbReference type="RefSeq" id="XP_033665225.1">
    <property type="nucleotide sequence ID" value="XM_033817592.1"/>
</dbReference>